<dbReference type="GO" id="GO:0051536">
    <property type="term" value="F:iron-sulfur cluster binding"/>
    <property type="evidence" value="ECO:0007669"/>
    <property type="project" value="InterPro"/>
</dbReference>
<dbReference type="PANTHER" id="PTHR11178">
    <property type="entry name" value="IRON-SULFUR CLUSTER SCAFFOLD PROTEIN NFU-RELATED"/>
    <property type="match status" value="1"/>
</dbReference>
<feature type="domain" description="Scaffold protein Nfu/NifU N-terminal" evidence="2">
    <location>
        <begin position="71"/>
        <end position="157"/>
    </location>
</feature>
<organism evidence="3 4">
    <name type="scientific">Jimgerdemannia flammicorona</name>
    <dbReference type="NCBI Taxonomy" id="994334"/>
    <lineage>
        <taxon>Eukaryota</taxon>
        <taxon>Fungi</taxon>
        <taxon>Fungi incertae sedis</taxon>
        <taxon>Mucoromycota</taxon>
        <taxon>Mucoromycotina</taxon>
        <taxon>Endogonomycetes</taxon>
        <taxon>Endogonales</taxon>
        <taxon>Endogonaceae</taxon>
        <taxon>Jimgerdemannia</taxon>
    </lineage>
</organism>
<dbReference type="InterPro" id="IPR036498">
    <property type="entry name" value="Nfu/NifU_N_sf"/>
</dbReference>
<evidence type="ECO:0000313" key="4">
    <source>
        <dbReference type="Proteomes" id="UP000274822"/>
    </source>
</evidence>
<comment type="similarity">
    <text evidence="1">Belongs to the NifU family.</text>
</comment>
<evidence type="ECO:0000313" key="3">
    <source>
        <dbReference type="EMBL" id="RUS28545.1"/>
    </source>
</evidence>
<dbReference type="SMART" id="SM00932">
    <property type="entry name" value="Nfu_N"/>
    <property type="match status" value="1"/>
</dbReference>
<keyword evidence="4" id="KW-1185">Reference proteome</keyword>
<accession>A0A433QFF3</accession>
<dbReference type="FunFam" id="3.30.300.130:FF:000001">
    <property type="entry name" value="NFU1 iron-sulfur cluster scaffold"/>
    <property type="match status" value="1"/>
</dbReference>
<dbReference type="Pfam" id="PF01106">
    <property type="entry name" value="NifU"/>
    <property type="match status" value="1"/>
</dbReference>
<dbReference type="Proteomes" id="UP000274822">
    <property type="component" value="Unassembled WGS sequence"/>
</dbReference>
<dbReference type="GO" id="GO:0005739">
    <property type="term" value="C:mitochondrion"/>
    <property type="evidence" value="ECO:0007669"/>
    <property type="project" value="TreeGrafter"/>
</dbReference>
<dbReference type="EMBL" id="RBNJ01006496">
    <property type="protein sequence ID" value="RUS28545.1"/>
    <property type="molecule type" value="Genomic_DNA"/>
</dbReference>
<dbReference type="AlphaFoldDB" id="A0A433QFF3"/>
<name>A0A433QFF3_9FUNG</name>
<dbReference type="GO" id="GO:0005506">
    <property type="term" value="F:iron ion binding"/>
    <property type="evidence" value="ECO:0007669"/>
    <property type="project" value="InterPro"/>
</dbReference>
<sequence>ARPIYPVSDFSNTIHPRAQHILCKGIPLDGTPVSRPAVAAIRTIMMNARRSPLGLYQKRIASRLQVRNMFIQTEQTPNADSLKFVPGVPVMKQGTAEFLDSRSAMTSPLAKALFQIDGVRHIFYGPDFITISKDEDAEWQLLKPDIYASIMDFFSSGQAILQEGVQRPSDTEIHSDDPEAVQMIKELLDTRIRPSIQDDGGDIEYRGFVDGVVKLKLKGSCRGCDSSIVTLKNGIENMLVHYIPEVQSVEQEIDEDETVAQKEFEKLEKKLGEQK</sequence>
<dbReference type="FunFam" id="3.30.1370.70:FF:000001">
    <property type="entry name" value="NifU-like protein 4, mitochondrial"/>
    <property type="match status" value="1"/>
</dbReference>
<dbReference type="Gene3D" id="3.30.1370.70">
    <property type="entry name" value="Scaffold protein Nfu/NifU, N-terminal domain"/>
    <property type="match status" value="1"/>
</dbReference>
<dbReference type="InterPro" id="IPR014824">
    <property type="entry name" value="Nfu/NifU_N"/>
</dbReference>
<dbReference type="PIRSF" id="PIRSF036773">
    <property type="entry name" value="HIRIP5"/>
    <property type="match status" value="1"/>
</dbReference>
<reference evidence="3 4" key="1">
    <citation type="journal article" date="2018" name="New Phytol.">
        <title>Phylogenomics of Endogonaceae and evolution of mycorrhizas within Mucoromycota.</title>
        <authorList>
            <person name="Chang Y."/>
            <person name="Desiro A."/>
            <person name="Na H."/>
            <person name="Sandor L."/>
            <person name="Lipzen A."/>
            <person name="Clum A."/>
            <person name="Barry K."/>
            <person name="Grigoriev I.V."/>
            <person name="Martin F.M."/>
            <person name="Stajich J.E."/>
            <person name="Smith M.E."/>
            <person name="Bonito G."/>
            <person name="Spatafora J.W."/>
        </authorList>
    </citation>
    <scope>NUCLEOTIDE SEQUENCE [LARGE SCALE GENOMIC DNA]</scope>
    <source>
        <strain evidence="3 4">AD002</strain>
    </source>
</reference>
<dbReference type="InterPro" id="IPR001075">
    <property type="entry name" value="NIF_FeS_clus_asmbl_NifU_C"/>
</dbReference>
<feature type="non-terminal residue" evidence="3">
    <location>
        <position position="1"/>
    </location>
</feature>
<protein>
    <submittedName>
        <fullName evidence="3">Scaffold protein Nfu/NifU N terminal-domain-containing protein</fullName>
    </submittedName>
</protein>
<comment type="caution">
    <text evidence="3">The sequence shown here is derived from an EMBL/GenBank/DDBJ whole genome shotgun (WGS) entry which is preliminary data.</text>
</comment>
<dbReference type="SUPFAM" id="SSF117916">
    <property type="entry name" value="Fe-S cluster assembly (FSCA) domain-like"/>
    <property type="match status" value="1"/>
</dbReference>
<evidence type="ECO:0000256" key="1">
    <source>
        <dbReference type="ARBA" id="ARBA00006420"/>
    </source>
</evidence>
<dbReference type="Gene3D" id="3.30.300.130">
    <property type="entry name" value="Fe-S cluster assembly (FSCA)"/>
    <property type="match status" value="1"/>
</dbReference>
<gene>
    <name evidence="3" type="ORF">BC938DRAFT_481764</name>
</gene>
<proteinExistence type="inferred from homology"/>
<dbReference type="SUPFAM" id="SSF110836">
    <property type="entry name" value="Hypothetical protein SAV1430"/>
    <property type="match status" value="1"/>
</dbReference>
<evidence type="ECO:0000259" key="2">
    <source>
        <dbReference type="SMART" id="SM00932"/>
    </source>
</evidence>
<dbReference type="InterPro" id="IPR034904">
    <property type="entry name" value="FSCA_dom_sf"/>
</dbReference>
<dbReference type="Pfam" id="PF08712">
    <property type="entry name" value="Nfu_N"/>
    <property type="match status" value="1"/>
</dbReference>
<dbReference type="InterPro" id="IPR035433">
    <property type="entry name" value="NFU1-like"/>
</dbReference>
<dbReference type="GO" id="GO:0016226">
    <property type="term" value="P:iron-sulfur cluster assembly"/>
    <property type="evidence" value="ECO:0007669"/>
    <property type="project" value="InterPro"/>
</dbReference>
<dbReference type="PANTHER" id="PTHR11178:SF1">
    <property type="entry name" value="NFU1 IRON-SULFUR CLUSTER SCAFFOLD HOMOLOG, MITOCHONDRIAL"/>
    <property type="match status" value="1"/>
</dbReference>